<sequence>MAGKRNRRDSENSCGTPCAGKDHSPNRGTCSSSSGSIEDDSENLRKCCFPGVCPFGEDSAADESVMVKVICNSEACPLSQFMHAECFHQWEETILGHLRSHGRARSWSEKQRRQNLWTKRGYDLAYRACACACRHGHLRKDLNWVASTPQQTVDVQDATGRKKNRRKHKDLPTLGGIKYGSLPMKTKSKPIPNKDSRMRHSSASSSVSVDQGYISESPGTGEAPYVFSPPSTRMHFSFHNVGQP</sequence>
<dbReference type="Ensembl" id="ENSCSAVT00000006721.1">
    <property type="protein sequence ID" value="ENSCSAVP00000006635.1"/>
    <property type="gene ID" value="ENSCSAVG00000003977.1"/>
</dbReference>
<accession>H2YMT3</accession>
<keyword evidence="4" id="KW-1185">Reference proteome</keyword>
<reference evidence="3" key="2">
    <citation type="submission" date="2025-08" db="UniProtKB">
        <authorList>
            <consortium name="Ensembl"/>
        </authorList>
    </citation>
    <scope>IDENTIFICATION</scope>
</reference>
<dbReference type="InterPro" id="IPR026066">
    <property type="entry name" value="Headcase"/>
</dbReference>
<reference evidence="3" key="3">
    <citation type="submission" date="2025-09" db="UniProtKB">
        <authorList>
            <consortium name="Ensembl"/>
        </authorList>
    </citation>
    <scope>IDENTIFICATION</scope>
</reference>
<evidence type="ECO:0000259" key="2">
    <source>
        <dbReference type="Pfam" id="PF15353"/>
    </source>
</evidence>
<dbReference type="PANTHER" id="PTHR13425">
    <property type="entry name" value="HEADCASE PROTEIN"/>
    <property type="match status" value="1"/>
</dbReference>
<feature type="region of interest" description="Disordered" evidence="1">
    <location>
        <begin position="1"/>
        <end position="41"/>
    </location>
</feature>
<proteinExistence type="predicted"/>
<feature type="region of interest" description="Disordered" evidence="1">
    <location>
        <begin position="156"/>
        <end position="228"/>
    </location>
</feature>
<protein>
    <recommendedName>
        <fullName evidence="2">Headcase N-terminal domain-containing protein</fullName>
    </recommendedName>
</protein>
<evidence type="ECO:0000313" key="4">
    <source>
        <dbReference type="Proteomes" id="UP000007875"/>
    </source>
</evidence>
<organism evidence="3 4">
    <name type="scientific">Ciona savignyi</name>
    <name type="common">Pacific transparent sea squirt</name>
    <dbReference type="NCBI Taxonomy" id="51511"/>
    <lineage>
        <taxon>Eukaryota</taxon>
        <taxon>Metazoa</taxon>
        <taxon>Chordata</taxon>
        <taxon>Tunicata</taxon>
        <taxon>Ascidiacea</taxon>
        <taxon>Phlebobranchia</taxon>
        <taxon>Cionidae</taxon>
        <taxon>Ciona</taxon>
    </lineage>
</organism>
<name>H2YMT3_CIOSA</name>
<dbReference type="InterPro" id="IPR054537">
    <property type="entry name" value="HECA_N"/>
</dbReference>
<feature type="domain" description="Headcase N-terminal" evidence="2">
    <location>
        <begin position="46"/>
        <end position="144"/>
    </location>
</feature>
<dbReference type="PANTHER" id="PTHR13425:SF3">
    <property type="entry name" value="HEADCASE PROTEIN HOMOLOG"/>
    <property type="match status" value="1"/>
</dbReference>
<dbReference type="AlphaFoldDB" id="H2YMT3"/>
<dbReference type="HOGENOM" id="CLU_1140171_0_0_1"/>
<dbReference type="Proteomes" id="UP000007875">
    <property type="component" value="Unassembled WGS sequence"/>
</dbReference>
<evidence type="ECO:0000313" key="3">
    <source>
        <dbReference type="Ensembl" id="ENSCSAVP00000006635.1"/>
    </source>
</evidence>
<reference evidence="4" key="1">
    <citation type="submission" date="2003-08" db="EMBL/GenBank/DDBJ databases">
        <authorList>
            <person name="Birren B."/>
            <person name="Nusbaum C."/>
            <person name="Abebe A."/>
            <person name="Abouelleil A."/>
            <person name="Adekoya E."/>
            <person name="Ait-zahra M."/>
            <person name="Allen N."/>
            <person name="Allen T."/>
            <person name="An P."/>
            <person name="Anderson M."/>
            <person name="Anderson S."/>
            <person name="Arachchi H."/>
            <person name="Armbruster J."/>
            <person name="Bachantsang P."/>
            <person name="Baldwin J."/>
            <person name="Barry A."/>
            <person name="Bayul T."/>
            <person name="Blitshsteyn B."/>
            <person name="Bloom T."/>
            <person name="Blye J."/>
            <person name="Boguslavskiy L."/>
            <person name="Borowsky M."/>
            <person name="Boukhgalter B."/>
            <person name="Brunache A."/>
            <person name="Butler J."/>
            <person name="Calixte N."/>
            <person name="Calvo S."/>
            <person name="Camarata J."/>
            <person name="Campo K."/>
            <person name="Chang J."/>
            <person name="Cheshatsang Y."/>
            <person name="Citroen M."/>
            <person name="Collymore A."/>
            <person name="Considine T."/>
            <person name="Cook A."/>
            <person name="Cooke P."/>
            <person name="Corum B."/>
            <person name="Cuomo C."/>
            <person name="David R."/>
            <person name="Dawoe T."/>
            <person name="Degray S."/>
            <person name="Dodge S."/>
            <person name="Dooley K."/>
            <person name="Dorje P."/>
            <person name="Dorjee K."/>
            <person name="Dorris L."/>
            <person name="Duffey N."/>
            <person name="Dupes A."/>
            <person name="Elkins T."/>
            <person name="Engels R."/>
            <person name="Erickson J."/>
            <person name="Farina A."/>
            <person name="Faro S."/>
            <person name="Ferreira P."/>
            <person name="Fischer H."/>
            <person name="Fitzgerald M."/>
            <person name="Foley K."/>
            <person name="Gage D."/>
            <person name="Galagan J."/>
            <person name="Gearin G."/>
            <person name="Gnerre S."/>
            <person name="Gnirke A."/>
            <person name="Goyette A."/>
            <person name="Graham J."/>
            <person name="Grandbois E."/>
            <person name="Gyaltsen K."/>
            <person name="Hafez N."/>
            <person name="Hagopian D."/>
            <person name="Hagos B."/>
            <person name="Hall J."/>
            <person name="Hatcher B."/>
            <person name="Heller A."/>
            <person name="Higgins H."/>
            <person name="Honan T."/>
            <person name="Horn A."/>
            <person name="Houde N."/>
            <person name="Hughes L."/>
            <person name="Hulme W."/>
            <person name="Husby E."/>
            <person name="Iliev I."/>
            <person name="Jaffe D."/>
            <person name="Jones C."/>
            <person name="Kamal M."/>
            <person name="Kamat A."/>
            <person name="Kamvysselis M."/>
            <person name="Karlsson E."/>
            <person name="Kells C."/>
            <person name="Kieu A."/>
            <person name="Kisner P."/>
            <person name="Kodira C."/>
            <person name="Kulbokas E."/>
            <person name="Labutti K."/>
            <person name="Lama D."/>
            <person name="Landers T."/>
            <person name="Leger J."/>
            <person name="Levine S."/>
            <person name="Lewis D."/>
            <person name="Lewis T."/>
            <person name="Lindblad-toh K."/>
            <person name="Liu X."/>
            <person name="Lokyitsang T."/>
            <person name="Lokyitsang Y."/>
            <person name="Lucien O."/>
            <person name="Lui A."/>
            <person name="Ma L.J."/>
            <person name="Mabbitt R."/>
            <person name="Macdonald J."/>
            <person name="Maclean C."/>
            <person name="Major J."/>
            <person name="Manning J."/>
            <person name="Marabella R."/>
            <person name="Maru K."/>
            <person name="Matthews C."/>
            <person name="Mauceli E."/>
            <person name="Mccarthy M."/>
            <person name="Mcdonough S."/>
            <person name="Mcghee T."/>
            <person name="Meldrim J."/>
            <person name="Meneus L."/>
            <person name="Mesirov J."/>
            <person name="Mihalev A."/>
            <person name="Mihova T."/>
            <person name="Mikkelsen T."/>
            <person name="Mlenga V."/>
            <person name="Moru K."/>
            <person name="Mozes J."/>
            <person name="Mulrain L."/>
            <person name="Munson G."/>
            <person name="Naylor J."/>
            <person name="Newes C."/>
            <person name="Nguyen C."/>
            <person name="Nguyen N."/>
            <person name="Nguyen T."/>
            <person name="Nicol R."/>
            <person name="Nielsen C."/>
            <person name="Nizzari M."/>
            <person name="Norbu C."/>
            <person name="Norbu N."/>
            <person name="O'donnell P."/>
            <person name="Okoawo O."/>
            <person name="O'leary S."/>
            <person name="Omotosho B."/>
            <person name="O'neill K."/>
            <person name="Osman S."/>
            <person name="Parker S."/>
            <person name="Perrin D."/>
            <person name="Phunkhang P."/>
            <person name="Piqani B."/>
            <person name="Purcell S."/>
            <person name="Rachupka T."/>
            <person name="Ramasamy U."/>
            <person name="Rameau R."/>
            <person name="Ray V."/>
            <person name="Raymond C."/>
            <person name="Retta R."/>
            <person name="Richardson S."/>
            <person name="Rise C."/>
            <person name="Rodriguez J."/>
            <person name="Rogers J."/>
            <person name="Rogov P."/>
            <person name="Rutman M."/>
            <person name="Schupbach R."/>
            <person name="Seaman C."/>
            <person name="Settipalli S."/>
            <person name="Sharpe T."/>
            <person name="Sheridan J."/>
            <person name="Sherpa N."/>
            <person name="Shi J."/>
            <person name="Smirnov S."/>
            <person name="Smith C."/>
            <person name="Sougnez C."/>
            <person name="Spencer B."/>
            <person name="Stalker J."/>
            <person name="Stange-thomann N."/>
            <person name="Stavropoulos S."/>
            <person name="Stetson K."/>
            <person name="Stone C."/>
            <person name="Stone S."/>
            <person name="Stubbs M."/>
            <person name="Talamas J."/>
            <person name="Tchuinga P."/>
            <person name="Tenzing P."/>
            <person name="Tesfaye S."/>
            <person name="Theodore J."/>
            <person name="Thoulutsang Y."/>
            <person name="Topham K."/>
            <person name="Towey S."/>
            <person name="Tsamla T."/>
            <person name="Tsomo N."/>
            <person name="Vallee D."/>
            <person name="Vassiliev H."/>
            <person name="Venkataraman V."/>
            <person name="Vinson J."/>
            <person name="Vo A."/>
            <person name="Wade C."/>
            <person name="Wang S."/>
            <person name="Wangchuk T."/>
            <person name="Wangdi T."/>
            <person name="Whittaker C."/>
            <person name="Wilkinson J."/>
            <person name="Wu Y."/>
            <person name="Wyman D."/>
            <person name="Yadav S."/>
            <person name="Yang S."/>
            <person name="Yang X."/>
            <person name="Yeager S."/>
            <person name="Yee E."/>
            <person name="Young G."/>
            <person name="Zainoun J."/>
            <person name="Zembeck L."/>
            <person name="Zimmer A."/>
            <person name="Zody M."/>
            <person name="Lander E."/>
        </authorList>
    </citation>
    <scope>NUCLEOTIDE SEQUENCE [LARGE SCALE GENOMIC DNA]</scope>
</reference>
<dbReference type="GeneTree" id="ENSGT00500000044928"/>
<dbReference type="Pfam" id="PF15353">
    <property type="entry name" value="HECA_N"/>
    <property type="match status" value="1"/>
</dbReference>
<evidence type="ECO:0000256" key="1">
    <source>
        <dbReference type="SAM" id="MobiDB-lite"/>
    </source>
</evidence>